<dbReference type="SUPFAM" id="SSF48452">
    <property type="entry name" value="TPR-like"/>
    <property type="match status" value="2"/>
</dbReference>
<comment type="caution">
    <text evidence="1">The sequence shown here is derived from an EMBL/GenBank/DDBJ whole genome shotgun (WGS) entry which is preliminary data.</text>
</comment>
<dbReference type="PANTHER" id="PTHR46082:SF6">
    <property type="entry name" value="AAA+ ATPASE DOMAIN-CONTAINING PROTEIN-RELATED"/>
    <property type="match status" value="1"/>
</dbReference>
<dbReference type="Proteomes" id="UP000030106">
    <property type="component" value="Unassembled WGS sequence"/>
</dbReference>
<dbReference type="PANTHER" id="PTHR46082">
    <property type="entry name" value="ATP/GTP-BINDING PROTEIN-RELATED"/>
    <property type="match status" value="1"/>
</dbReference>
<dbReference type="STRING" id="1245745.A0A0A2VNH4"/>
<sequence length="485" mass="53058">MNSVLSSSLRLQGRHSPGTLALLPGRLLHGQNKIKQAEEVYRRALRDFGSTSSDWEPIAALLREYIRIITWSGNFCLAKSVYDPVLRNYILRLGRCHETTLVLIYGIGNALWTSGALWEAEKILSEAILGINVRDHHNSIMLRIIDKLGTVYTQQGRWKEAEEVQHAALKGSLSMCKDYYHPKVIAIVLSLGNTLCAQGKLQDAAQMLQWGSSGLQQTLGLAHADTIHAFEQLAMINISTKNFANAEPALSSCISGCESLYGKNSARTFQKNIELAILFRDQAKFLEGQAACELLLGACEMLESEWRFFVLNCLGTIDFMAGQFSKAEEEFTAALNGFRASGGQGSPLALLVLYNMGNMHHAKGRPDLAEAAFRETLAGMRQAVGHNHVASLAAAEMLGMSLISQGKMADAANTWSEYLSLCKSEDLQSSSEARRTTADKFQSMTLSYLASNSQRLSAGATAMLSARAGAQDAVADAQFTHTRHT</sequence>
<dbReference type="EMBL" id="ANFO01001580">
    <property type="protein sequence ID" value="KGQ02404.1"/>
    <property type="molecule type" value="Genomic_DNA"/>
</dbReference>
<name>A0A0A2VNH4_BEABA</name>
<evidence type="ECO:0000313" key="1">
    <source>
        <dbReference type="EMBL" id="KGQ02404.1"/>
    </source>
</evidence>
<evidence type="ECO:0000313" key="2">
    <source>
        <dbReference type="Proteomes" id="UP000030106"/>
    </source>
</evidence>
<dbReference type="Pfam" id="PF13424">
    <property type="entry name" value="TPR_12"/>
    <property type="match status" value="2"/>
</dbReference>
<protein>
    <recommendedName>
        <fullName evidence="3">Nephrocystin-3</fullName>
    </recommendedName>
</protein>
<proteinExistence type="predicted"/>
<accession>A0A0A2VNH4</accession>
<dbReference type="OrthoDB" id="4860470at2759"/>
<evidence type="ECO:0008006" key="3">
    <source>
        <dbReference type="Google" id="ProtNLM"/>
    </source>
</evidence>
<dbReference type="InterPro" id="IPR011990">
    <property type="entry name" value="TPR-like_helical_dom_sf"/>
</dbReference>
<reference evidence="1 2" key="1">
    <citation type="submission" date="2012-10" db="EMBL/GenBank/DDBJ databases">
        <title>Genome sequencing and analysis of entomopathogenic fungi Beauveria bassiana D1-5.</title>
        <authorList>
            <person name="Li Q."/>
            <person name="Wang L."/>
            <person name="Zhang Z."/>
            <person name="Wang Q."/>
            <person name="Ren J."/>
            <person name="Wang M."/>
            <person name="Xu W."/>
            <person name="Wang J."/>
            <person name="Lu Y."/>
            <person name="Du Q."/>
            <person name="Sun Z."/>
        </authorList>
    </citation>
    <scope>NUCLEOTIDE SEQUENCE [LARGE SCALE GENOMIC DNA]</scope>
    <source>
        <strain evidence="1 2">D1-5</strain>
    </source>
</reference>
<dbReference type="HOGENOM" id="CLU_039741_0_0_1"/>
<gene>
    <name evidence="1" type="ORF">BBAD15_g12385</name>
</gene>
<dbReference type="AlphaFoldDB" id="A0A0A2VNH4"/>
<dbReference type="Gene3D" id="1.25.40.10">
    <property type="entry name" value="Tetratricopeptide repeat domain"/>
    <property type="match status" value="3"/>
</dbReference>
<organism evidence="1 2">
    <name type="scientific">Beauveria bassiana D1-5</name>
    <dbReference type="NCBI Taxonomy" id="1245745"/>
    <lineage>
        <taxon>Eukaryota</taxon>
        <taxon>Fungi</taxon>
        <taxon>Dikarya</taxon>
        <taxon>Ascomycota</taxon>
        <taxon>Pezizomycotina</taxon>
        <taxon>Sordariomycetes</taxon>
        <taxon>Hypocreomycetidae</taxon>
        <taxon>Hypocreales</taxon>
        <taxon>Cordycipitaceae</taxon>
        <taxon>Beauveria</taxon>
    </lineage>
</organism>
<dbReference type="InterPro" id="IPR053137">
    <property type="entry name" value="NLR-like"/>
</dbReference>